<accession>A0A174A7W4</accession>
<dbReference type="RefSeq" id="WP_055190398.1">
    <property type="nucleotide sequence ID" value="NZ_NMTY01000004.1"/>
</dbReference>
<sequence length="151" mass="17207">MREIQVAEHKTLKLTNVLARKVDGSELGNLPVVLTQMQNFIRSHNAMPVGPIIQCVKMRTGPNPTADIYFMQQVNQLITRLDPGYEMDAVLRVRNCLYAHYVGPMDHSSLASQKLDIYAFENEIERTGDVYSIYVNQDEDEGVLDVFMETK</sequence>
<evidence type="ECO:0000313" key="1">
    <source>
        <dbReference type="EMBL" id="PDX82534.1"/>
    </source>
</evidence>
<proteinExistence type="predicted"/>
<dbReference type="Proteomes" id="UP000220005">
    <property type="component" value="Unassembled WGS sequence"/>
</dbReference>
<comment type="caution">
    <text evidence="1">The sequence shown here is derived from an EMBL/GenBank/DDBJ whole genome shotgun (WGS) entry which is preliminary data.</text>
</comment>
<dbReference type="InterPro" id="IPR011256">
    <property type="entry name" value="Reg_factor_effector_dom_sf"/>
</dbReference>
<gene>
    <name evidence="1" type="ORF">CGS58_03495</name>
</gene>
<name>A0A174A7W4_9FIRM</name>
<dbReference type="Gene3D" id="3.20.80.10">
    <property type="entry name" value="Regulatory factor, effector binding domain"/>
    <property type="match status" value="1"/>
</dbReference>
<organism evidence="1 2">
    <name type="scientific">Faecalibacterium prausnitzii</name>
    <dbReference type="NCBI Taxonomy" id="853"/>
    <lineage>
        <taxon>Bacteria</taxon>
        <taxon>Bacillati</taxon>
        <taxon>Bacillota</taxon>
        <taxon>Clostridia</taxon>
        <taxon>Eubacteriales</taxon>
        <taxon>Oscillospiraceae</taxon>
        <taxon>Faecalibacterium</taxon>
    </lineage>
</organism>
<dbReference type="AlphaFoldDB" id="A0A174A7W4"/>
<evidence type="ECO:0000313" key="2">
    <source>
        <dbReference type="Proteomes" id="UP000220005"/>
    </source>
</evidence>
<dbReference type="OrthoDB" id="2004844at2"/>
<protein>
    <submittedName>
        <fullName evidence="1">Uncharacterized protein</fullName>
    </submittedName>
</protein>
<dbReference type="EMBL" id="NMTY01000004">
    <property type="protein sequence ID" value="PDX82534.1"/>
    <property type="molecule type" value="Genomic_DNA"/>
</dbReference>
<reference evidence="1 2" key="1">
    <citation type="journal article" date="2017" name="Front. Microbiol.">
        <title>New Insights into the Diversity of the Genus Faecalibacterium.</title>
        <authorList>
            <person name="Benevides L."/>
            <person name="Burman S."/>
            <person name="Martin R."/>
            <person name="Robert V."/>
            <person name="Thomas M."/>
            <person name="Miquel S."/>
            <person name="Chain F."/>
            <person name="Sokol H."/>
            <person name="Bermudez-Humaran L.G."/>
            <person name="Morrison M."/>
            <person name="Langella P."/>
            <person name="Azevedo V.A."/>
            <person name="Chatel J.M."/>
            <person name="Soares S."/>
        </authorList>
    </citation>
    <scope>NUCLEOTIDE SEQUENCE [LARGE SCALE GENOMIC DNA]</scope>
    <source>
        <strain evidence="1 2">CNCM I 4575</strain>
    </source>
</reference>